<accession>A0A2P2PXF8</accession>
<protein>
    <submittedName>
        <fullName evidence="1">Uncharacterized protein</fullName>
    </submittedName>
</protein>
<dbReference type="AlphaFoldDB" id="A0A2P2PXF8"/>
<proteinExistence type="predicted"/>
<sequence>MLPRSLTFMFFKILVVAFDHLKLQ</sequence>
<organism evidence="1">
    <name type="scientific">Rhizophora mucronata</name>
    <name type="common">Asiatic mangrove</name>
    <dbReference type="NCBI Taxonomy" id="61149"/>
    <lineage>
        <taxon>Eukaryota</taxon>
        <taxon>Viridiplantae</taxon>
        <taxon>Streptophyta</taxon>
        <taxon>Embryophyta</taxon>
        <taxon>Tracheophyta</taxon>
        <taxon>Spermatophyta</taxon>
        <taxon>Magnoliopsida</taxon>
        <taxon>eudicotyledons</taxon>
        <taxon>Gunneridae</taxon>
        <taxon>Pentapetalae</taxon>
        <taxon>rosids</taxon>
        <taxon>fabids</taxon>
        <taxon>Malpighiales</taxon>
        <taxon>Rhizophoraceae</taxon>
        <taxon>Rhizophora</taxon>
    </lineage>
</organism>
<evidence type="ECO:0000313" key="1">
    <source>
        <dbReference type="EMBL" id="MBX59436.1"/>
    </source>
</evidence>
<reference evidence="1" key="1">
    <citation type="submission" date="2018-02" db="EMBL/GenBank/DDBJ databases">
        <title>Rhizophora mucronata_Transcriptome.</title>
        <authorList>
            <person name="Meera S.P."/>
            <person name="Sreeshan A."/>
            <person name="Augustine A."/>
        </authorList>
    </citation>
    <scope>NUCLEOTIDE SEQUENCE</scope>
    <source>
        <tissue evidence="1">Leaf</tissue>
    </source>
</reference>
<dbReference type="EMBL" id="GGEC01078952">
    <property type="protein sequence ID" value="MBX59436.1"/>
    <property type="molecule type" value="Transcribed_RNA"/>
</dbReference>
<name>A0A2P2PXF8_RHIMU</name>